<dbReference type="PANTHER" id="PTHR21310:SF37">
    <property type="entry name" value="AMINOGLYCOSIDE PHOSPHOTRANSFERASE DOMAIN-CONTAINING PROTEIN"/>
    <property type="match status" value="1"/>
</dbReference>
<sequence length="610" mass="70554">MRYPALREEFLTSIEANKAAIEEMIRLQLGVRSCRLSVREVWRSGSFNVAIPIRLSKMRTVFLRLPFPYRIGEDQCPGNAEEKLRTEIAAYLWLQEHCPDVPIPVLHAFGLPDGSTFTHPSNTPFWERSWWNIKRLIFSLLARPVPVRHVRRSIRHSLGPGFLLISEARGKRLSMTWPEHCHDKAYRERLFHGLARISLSLNTTPLPRIGSLLLRTDGSIALCNRPLSLYFQMLENEGIPSGVPRHRTYAEVESYLSDLLSLQDNKIRNQPNAAHCQEDGRMQLAALTALRATMHHFIRPEFRDGPFFFTLTDLHQQNIFVDEDWNIQTVIDMEWAHTMPLEMQLPPYWLTSRPVDGFQDRDAVAEYEAVLEEYIAIYEAEERRCNGSVVQASVQRDVWQRGSFWYFHAVSVPKGMYTLFNRHIQPLFNQDHPGLKVFDDVFYWYWGFGAQDLIDNKLRDKEDYIARHISKMKSKPWFSLAFNIMGKGDQKKKHRKDAGSAQEPQMEQQLWEINEVIINGNYTLGEAEGGQVYYNLFTRRQDLPTSFWRDALEQRAHAERLAQSSGNIAQQARGASGAQLLSQQIARDPNMGLLNSSAEASQNARKKKKK</sequence>
<dbReference type="PANTHER" id="PTHR21310">
    <property type="entry name" value="AMINOGLYCOSIDE PHOSPHOTRANSFERASE-RELATED-RELATED"/>
    <property type="match status" value="1"/>
</dbReference>
<reference evidence="2" key="1">
    <citation type="submission" date="2021-09" db="EMBL/GenBank/DDBJ databases">
        <title>A high-quality genome of the endoparasitic fungus Hirsutella rhossiliensis with a comparison of Hirsutella genomes reveals transposable elements contributing to genome size variation.</title>
        <authorList>
            <person name="Lin R."/>
            <person name="Jiao Y."/>
            <person name="Sun X."/>
            <person name="Ling J."/>
            <person name="Xie B."/>
            <person name="Cheng X."/>
        </authorList>
    </citation>
    <scope>NUCLEOTIDE SEQUENCE</scope>
    <source>
        <strain evidence="2">HR02</strain>
    </source>
</reference>
<dbReference type="AlphaFoldDB" id="A0A9P8SI31"/>
<accession>A0A9P8SI31</accession>
<keyword evidence="3" id="KW-1185">Reference proteome</keyword>
<proteinExistence type="predicted"/>
<gene>
    <name evidence="2" type="ORF">HRG_05961</name>
</gene>
<feature type="region of interest" description="Disordered" evidence="1">
    <location>
        <begin position="587"/>
        <end position="610"/>
    </location>
</feature>
<name>A0A9P8SI31_9HYPO</name>
<dbReference type="InterPro" id="IPR051678">
    <property type="entry name" value="AGP_Transferase"/>
</dbReference>
<dbReference type="InterPro" id="IPR011009">
    <property type="entry name" value="Kinase-like_dom_sf"/>
</dbReference>
<evidence type="ECO:0000313" key="3">
    <source>
        <dbReference type="Proteomes" id="UP000824596"/>
    </source>
</evidence>
<dbReference type="RefSeq" id="XP_044720964.1">
    <property type="nucleotide sequence ID" value="XM_044864432.1"/>
</dbReference>
<comment type="caution">
    <text evidence="2">The sequence shown here is derived from an EMBL/GenBank/DDBJ whole genome shotgun (WGS) entry which is preliminary data.</text>
</comment>
<protein>
    <submittedName>
        <fullName evidence="2">Phosphotransferase enzyme family domain-containing protein</fullName>
    </submittedName>
</protein>
<organism evidence="2 3">
    <name type="scientific">Hirsutella rhossiliensis</name>
    <dbReference type="NCBI Taxonomy" id="111463"/>
    <lineage>
        <taxon>Eukaryota</taxon>
        <taxon>Fungi</taxon>
        <taxon>Dikarya</taxon>
        <taxon>Ascomycota</taxon>
        <taxon>Pezizomycotina</taxon>
        <taxon>Sordariomycetes</taxon>
        <taxon>Hypocreomycetidae</taxon>
        <taxon>Hypocreales</taxon>
        <taxon>Ophiocordycipitaceae</taxon>
        <taxon>Hirsutella</taxon>
    </lineage>
</organism>
<dbReference type="EMBL" id="JAIZPD010000005">
    <property type="protein sequence ID" value="KAH0963451.1"/>
    <property type="molecule type" value="Genomic_DNA"/>
</dbReference>
<dbReference type="Proteomes" id="UP000824596">
    <property type="component" value="Unassembled WGS sequence"/>
</dbReference>
<dbReference type="OrthoDB" id="4926111at2759"/>
<evidence type="ECO:0000256" key="1">
    <source>
        <dbReference type="SAM" id="MobiDB-lite"/>
    </source>
</evidence>
<feature type="compositionally biased region" description="Polar residues" evidence="1">
    <location>
        <begin position="593"/>
        <end position="603"/>
    </location>
</feature>
<dbReference type="GeneID" id="68355090"/>
<evidence type="ECO:0000313" key="2">
    <source>
        <dbReference type="EMBL" id="KAH0963451.1"/>
    </source>
</evidence>
<dbReference type="SUPFAM" id="SSF56112">
    <property type="entry name" value="Protein kinase-like (PK-like)"/>
    <property type="match status" value="1"/>
</dbReference>